<sequence>MVISKIKNRIKVSEKPQISDRDIPEQLDIIPL</sequence>
<organism evidence="1">
    <name type="scientific">marine sediment metagenome</name>
    <dbReference type="NCBI Taxonomy" id="412755"/>
    <lineage>
        <taxon>unclassified sequences</taxon>
        <taxon>metagenomes</taxon>
        <taxon>ecological metagenomes</taxon>
    </lineage>
</organism>
<accession>X1QBY3</accession>
<dbReference type="AlphaFoldDB" id="X1QBY3"/>
<name>X1QBY3_9ZZZZ</name>
<protein>
    <submittedName>
        <fullName evidence="1">Uncharacterized protein</fullName>
    </submittedName>
</protein>
<dbReference type="EMBL" id="BARV01045080">
    <property type="protein sequence ID" value="GAI65748.1"/>
    <property type="molecule type" value="Genomic_DNA"/>
</dbReference>
<comment type="caution">
    <text evidence="1">The sequence shown here is derived from an EMBL/GenBank/DDBJ whole genome shotgun (WGS) entry which is preliminary data.</text>
</comment>
<proteinExistence type="predicted"/>
<feature type="non-terminal residue" evidence="1">
    <location>
        <position position="32"/>
    </location>
</feature>
<gene>
    <name evidence="1" type="ORF">S06H3_66283</name>
</gene>
<reference evidence="1" key="1">
    <citation type="journal article" date="2014" name="Front. Microbiol.">
        <title>High frequency of phylogenetically diverse reductive dehalogenase-homologous genes in deep subseafloor sedimentary metagenomes.</title>
        <authorList>
            <person name="Kawai M."/>
            <person name="Futagami T."/>
            <person name="Toyoda A."/>
            <person name="Takaki Y."/>
            <person name="Nishi S."/>
            <person name="Hori S."/>
            <person name="Arai W."/>
            <person name="Tsubouchi T."/>
            <person name="Morono Y."/>
            <person name="Uchiyama I."/>
            <person name="Ito T."/>
            <person name="Fujiyama A."/>
            <person name="Inagaki F."/>
            <person name="Takami H."/>
        </authorList>
    </citation>
    <scope>NUCLEOTIDE SEQUENCE</scope>
    <source>
        <strain evidence="1">Expedition CK06-06</strain>
    </source>
</reference>
<evidence type="ECO:0000313" key="1">
    <source>
        <dbReference type="EMBL" id="GAI65748.1"/>
    </source>
</evidence>